<dbReference type="InterPro" id="IPR011335">
    <property type="entry name" value="Restrct_endonuc-II-like"/>
</dbReference>
<proteinExistence type="predicted"/>
<dbReference type="Proteomes" id="UP001528912">
    <property type="component" value="Unassembled WGS sequence"/>
</dbReference>
<dbReference type="Pfam" id="PF04480">
    <property type="entry name" value="DUF559"/>
    <property type="match status" value="1"/>
</dbReference>
<dbReference type="SUPFAM" id="SSF52980">
    <property type="entry name" value="Restriction endonuclease-like"/>
    <property type="match status" value="1"/>
</dbReference>
<dbReference type="EMBL" id="JAROAV010000008">
    <property type="protein sequence ID" value="MDF8263130.1"/>
    <property type="molecule type" value="Genomic_DNA"/>
</dbReference>
<dbReference type="Gene3D" id="3.40.960.10">
    <property type="entry name" value="VSR Endonuclease"/>
    <property type="match status" value="1"/>
</dbReference>
<dbReference type="InterPro" id="IPR007569">
    <property type="entry name" value="DUF559"/>
</dbReference>
<dbReference type="RefSeq" id="WP_277190914.1">
    <property type="nucleotide sequence ID" value="NZ_JAROAV010000008.1"/>
</dbReference>
<evidence type="ECO:0000313" key="3">
    <source>
        <dbReference type="Proteomes" id="UP001528912"/>
    </source>
</evidence>
<evidence type="ECO:0000259" key="1">
    <source>
        <dbReference type="Pfam" id="PF04480"/>
    </source>
</evidence>
<sequence>MQAPLLLPIAGDETFLVRDAAPLGIPAHRLRSRHLHVPTRGVRQVAPPTSLIGRARGMAPALPYGAMFSHQTAALLHGLPLPLRLQVEGAPLHITTRTGTAAVRRAGVIGHRGAQLRTSTTVRDVPATSGRDTWLDLAPHLSIHDLVVLGDAVVGADAEALAALRRLVAGSRGIRGVVKARAALDLVRLGSRSPRESLTRLIFLEGGLPEPELNADAHDAHGGWLATVDFLWRDQRVVVEYDGDVHADPDQRRKDAHRRRLLTAAGWTVVVLTSADIPRRAPTVVEDIRRLLAR</sequence>
<comment type="caution">
    <text evidence="2">The sequence shown here is derived from an EMBL/GenBank/DDBJ whole genome shotgun (WGS) entry which is preliminary data.</text>
</comment>
<keyword evidence="3" id="KW-1185">Reference proteome</keyword>
<name>A0ABT6C323_9MICO</name>
<reference evidence="2 3" key="1">
    <citation type="submission" date="2023-03" db="EMBL/GenBank/DDBJ databases">
        <title>YIM 133296 draft genome.</title>
        <authorList>
            <person name="Xiong L."/>
        </authorList>
    </citation>
    <scope>NUCLEOTIDE SEQUENCE [LARGE SCALE GENOMIC DNA]</scope>
    <source>
        <strain evidence="2 3">YIM 133296</strain>
    </source>
</reference>
<feature type="domain" description="DUF559" evidence="1">
    <location>
        <begin position="228"/>
        <end position="292"/>
    </location>
</feature>
<accession>A0ABT6C323</accession>
<protein>
    <submittedName>
        <fullName evidence="2">DUF559 domain-containing protein</fullName>
    </submittedName>
</protein>
<evidence type="ECO:0000313" key="2">
    <source>
        <dbReference type="EMBL" id="MDF8263130.1"/>
    </source>
</evidence>
<organism evidence="2 3">
    <name type="scientific">Luteipulveratus flavus</name>
    <dbReference type="NCBI Taxonomy" id="3031728"/>
    <lineage>
        <taxon>Bacteria</taxon>
        <taxon>Bacillati</taxon>
        <taxon>Actinomycetota</taxon>
        <taxon>Actinomycetes</taxon>
        <taxon>Micrococcales</taxon>
        <taxon>Dermacoccaceae</taxon>
        <taxon>Luteipulveratus</taxon>
    </lineage>
</organism>
<gene>
    <name evidence="2" type="ORF">P4R38_02570</name>
</gene>